<name>A0ABS8H415_9SPHN</name>
<dbReference type="EMBL" id="JAJGNP010000006">
    <property type="protein sequence ID" value="MCC4233046.1"/>
    <property type="molecule type" value="Genomic_DNA"/>
</dbReference>
<dbReference type="Proteomes" id="UP001198830">
    <property type="component" value="Unassembled WGS sequence"/>
</dbReference>
<dbReference type="Gene3D" id="3.40.630.30">
    <property type="match status" value="1"/>
</dbReference>
<protein>
    <submittedName>
        <fullName evidence="2">FemAB family PEP-CTERM system-associated protein</fullName>
    </submittedName>
</protein>
<sequence>MIQGSAAGLSVTTLDLRDGAQAQAAEDYVLGHAESTPFHRPAWLRAIEEATGNRALMLVAVAPSGRIVGLLPLHHMKSALFGQALVSSGFAVDGGILADDARAVAMLAQAARDLSHDRGDIAIELRGGPAPGGEWQTREGQHLGFSRPLASDEEAELLAIPRKHRAELRKALANSALHFEVGRERQHLRDHYRVYATSVRNLGTPVFPARLFRAVLEQFGEDADILIVREGDRAVSAVLTLYHKGRAMPFWGGGIGDARRLRSNELLYFRLMGHARARGMEIFDFGRSKVGSGQAAWKKSFGFEPVPLAYHAWSPHGAARDIDPNSAKYQRRIDLWKKLPLPVANLIGPLIARGLG</sequence>
<proteinExistence type="predicted"/>
<dbReference type="Pfam" id="PF13480">
    <property type="entry name" value="Acetyltransf_6"/>
    <property type="match status" value="1"/>
</dbReference>
<dbReference type="InterPro" id="IPR017469">
    <property type="entry name" value="PEP-CTERM_FemAB-rel"/>
</dbReference>
<organism evidence="2 3">
    <name type="scientific">Sphingobium soli</name>
    <dbReference type="NCBI Taxonomy" id="1591116"/>
    <lineage>
        <taxon>Bacteria</taxon>
        <taxon>Pseudomonadati</taxon>
        <taxon>Pseudomonadota</taxon>
        <taxon>Alphaproteobacteria</taxon>
        <taxon>Sphingomonadales</taxon>
        <taxon>Sphingomonadaceae</taxon>
        <taxon>Sphingobium</taxon>
    </lineage>
</organism>
<keyword evidence="3" id="KW-1185">Reference proteome</keyword>
<dbReference type="InterPro" id="IPR016181">
    <property type="entry name" value="Acyl_CoA_acyltransferase"/>
</dbReference>
<dbReference type="SUPFAM" id="SSF55729">
    <property type="entry name" value="Acyl-CoA N-acyltransferases (Nat)"/>
    <property type="match status" value="1"/>
</dbReference>
<dbReference type="InterPro" id="IPR038740">
    <property type="entry name" value="BioF2-like_GNAT_dom"/>
</dbReference>
<evidence type="ECO:0000313" key="3">
    <source>
        <dbReference type="Proteomes" id="UP001198830"/>
    </source>
</evidence>
<evidence type="ECO:0000259" key="1">
    <source>
        <dbReference type="Pfam" id="PF13480"/>
    </source>
</evidence>
<evidence type="ECO:0000313" key="2">
    <source>
        <dbReference type="EMBL" id="MCC4233046.1"/>
    </source>
</evidence>
<feature type="domain" description="BioF2-like acetyltransferase" evidence="1">
    <location>
        <begin position="163"/>
        <end position="299"/>
    </location>
</feature>
<accession>A0ABS8H415</accession>
<dbReference type="NCBIfam" id="TIGR03019">
    <property type="entry name" value="pepcterm_femAB"/>
    <property type="match status" value="1"/>
</dbReference>
<dbReference type="RefSeq" id="WP_228227112.1">
    <property type="nucleotide sequence ID" value="NZ_JAJGNP010000006.1"/>
</dbReference>
<comment type="caution">
    <text evidence="2">The sequence shown here is derived from an EMBL/GenBank/DDBJ whole genome shotgun (WGS) entry which is preliminary data.</text>
</comment>
<gene>
    <name evidence="2" type="ORF">LL253_10130</name>
</gene>
<reference evidence="2 3" key="1">
    <citation type="submission" date="2021-10" db="EMBL/GenBank/DDBJ databases">
        <title>The diversity and Nitrogen Metabolism of Culturable Nitrate-Utilizing Bacteria Within the Oxygen Minimum Zone of the Changjiang (Yangtze River)Estuary.</title>
        <authorList>
            <person name="Zhang D."/>
            <person name="Zheng J."/>
            <person name="Liu S."/>
            <person name="He W."/>
        </authorList>
    </citation>
    <scope>NUCLEOTIDE SEQUENCE [LARGE SCALE GENOMIC DNA]</scope>
    <source>
        <strain evidence="2 3">FXH275-2</strain>
    </source>
</reference>